<dbReference type="PANTHER" id="PTHR43384:SF14">
    <property type="entry name" value="ESX-1 SECRETION-ASSOCIATED PROTEIN ESPI"/>
    <property type="match status" value="1"/>
</dbReference>
<feature type="region of interest" description="Disordered" evidence="1">
    <location>
        <begin position="127"/>
        <end position="158"/>
    </location>
</feature>
<comment type="caution">
    <text evidence="2">The sequence shown here is derived from an EMBL/GenBank/DDBJ whole genome shotgun (WGS) entry which is preliminary data.</text>
</comment>
<dbReference type="InterPro" id="IPR050625">
    <property type="entry name" value="ParA/MinD_ATPase"/>
</dbReference>
<proteinExistence type="predicted"/>
<dbReference type="EMBL" id="JAUTXY010000019">
    <property type="protein sequence ID" value="MEE2061596.1"/>
    <property type="molecule type" value="Genomic_DNA"/>
</dbReference>
<dbReference type="RefSeq" id="WP_330136751.1">
    <property type="nucleotide sequence ID" value="NZ_JAUTXY010000019.1"/>
</dbReference>
<dbReference type="SUPFAM" id="SSF52540">
    <property type="entry name" value="P-loop containing nucleoside triphosphate hydrolases"/>
    <property type="match status" value="1"/>
</dbReference>
<keyword evidence="3" id="KW-1185">Reference proteome</keyword>
<dbReference type="Proteomes" id="UP001336020">
    <property type="component" value="Unassembled WGS sequence"/>
</dbReference>
<evidence type="ECO:0000256" key="1">
    <source>
        <dbReference type="SAM" id="MobiDB-lite"/>
    </source>
</evidence>
<evidence type="ECO:0000313" key="2">
    <source>
        <dbReference type="EMBL" id="MEE2061596.1"/>
    </source>
</evidence>
<dbReference type="InterPro" id="IPR027417">
    <property type="entry name" value="P-loop_NTPase"/>
</dbReference>
<reference evidence="2 3" key="1">
    <citation type="submission" date="2023-07" db="EMBL/GenBank/DDBJ databases">
        <authorList>
            <person name="Girao M."/>
            <person name="Carvalho M.F."/>
        </authorList>
    </citation>
    <scope>NUCLEOTIDE SEQUENCE [LARGE SCALE GENOMIC DNA]</scope>
    <source>
        <strain evidence="2 3">YIM65754</strain>
    </source>
</reference>
<organism evidence="2 3">
    <name type="scientific">Rhodococcus artemisiae</name>
    <dbReference type="NCBI Taxonomy" id="714159"/>
    <lineage>
        <taxon>Bacteria</taxon>
        <taxon>Bacillati</taxon>
        <taxon>Actinomycetota</taxon>
        <taxon>Actinomycetes</taxon>
        <taxon>Mycobacteriales</taxon>
        <taxon>Nocardiaceae</taxon>
        <taxon>Rhodococcus</taxon>
    </lineage>
</organism>
<protein>
    <submittedName>
        <fullName evidence="2">ParA family protein</fullName>
    </submittedName>
</protein>
<dbReference type="PANTHER" id="PTHR43384">
    <property type="entry name" value="SEPTUM SITE-DETERMINING PROTEIN MIND HOMOLOG, CHLOROPLASTIC-RELATED"/>
    <property type="match status" value="1"/>
</dbReference>
<sequence>MAPTVDIEATSATTARATLAGADVPPMELTATEDKALAAVVHEFVRSIAVEQQSAVEVVYRTGKDTRFLTVGTDGKLTESAPSVPIPVVATEPVPVAAEPVSAAPAGPVMVPAEPITYEVPAQPVRTAARPAPSPTPTAAPVRSADAATGPLRGPLPVLSAPGVNPAAGKPARIGMRGRLNAMLGLTLAPKADSLEMRLRDAQATIAGPLPESAVITFVNLKGGVGKTPMSIALAETIAEYRGPATTACIDLGEIGGSFADRVAVPPAGGQDAAALLADLGAAPQQVRPSTLSRYLTRQPSGSYVIAGKAESAAPLSFQDAATLGAILERHYDLLLADTGNASHAGSWQWAITAAHTVVVPVPLRRDAAVVAQRTLSAISAVRPDVLARTVVVITDGPGDAPMVETEAVEAFTALGVSVCRMPFEPVFASGERIVLSQLRRETRDALTVLAATVTRIGRGAAG</sequence>
<evidence type="ECO:0000313" key="3">
    <source>
        <dbReference type="Proteomes" id="UP001336020"/>
    </source>
</evidence>
<accession>A0ABU7LJ51</accession>
<name>A0ABU7LJ51_9NOCA</name>
<dbReference type="Gene3D" id="3.40.50.300">
    <property type="entry name" value="P-loop containing nucleotide triphosphate hydrolases"/>
    <property type="match status" value="1"/>
</dbReference>
<gene>
    <name evidence="2" type="ORF">Q7514_29145</name>
</gene>